<organism evidence="1 2">
    <name type="scientific">Flavobacterium aquaticum</name>
    <dbReference type="NCBI Taxonomy" id="1236486"/>
    <lineage>
        <taxon>Bacteria</taxon>
        <taxon>Pseudomonadati</taxon>
        <taxon>Bacteroidota</taxon>
        <taxon>Flavobacteriia</taxon>
        <taxon>Flavobacteriales</taxon>
        <taxon>Flavobacteriaceae</taxon>
        <taxon>Flavobacterium</taxon>
    </lineage>
</organism>
<accession>A0A327YUL1</accession>
<gene>
    <name evidence="1" type="ORF">B0I03_103193</name>
</gene>
<dbReference type="PROSITE" id="PS51257">
    <property type="entry name" value="PROKAR_LIPOPROTEIN"/>
    <property type="match status" value="1"/>
</dbReference>
<evidence type="ECO:0000313" key="1">
    <source>
        <dbReference type="EMBL" id="RAK23727.1"/>
    </source>
</evidence>
<dbReference type="EMBL" id="QLMI01000003">
    <property type="protein sequence ID" value="RAK23727.1"/>
    <property type="molecule type" value="Genomic_DNA"/>
</dbReference>
<proteinExistence type="predicted"/>
<comment type="caution">
    <text evidence="1">The sequence shown here is derived from an EMBL/GenBank/DDBJ whole genome shotgun (WGS) entry which is preliminary data.</text>
</comment>
<dbReference type="RefSeq" id="WP_146603264.1">
    <property type="nucleotide sequence ID" value="NZ_QLMI01000003.1"/>
</dbReference>
<evidence type="ECO:0008006" key="3">
    <source>
        <dbReference type="Google" id="ProtNLM"/>
    </source>
</evidence>
<keyword evidence="2" id="KW-1185">Reference proteome</keyword>
<reference evidence="1 2" key="1">
    <citation type="submission" date="2018-06" db="EMBL/GenBank/DDBJ databases">
        <title>Genomic Encyclopedia of Type Strains, Phase III (KMG-III): the genomes of soil and plant-associated and newly described type strains.</title>
        <authorList>
            <person name="Whitman W."/>
        </authorList>
    </citation>
    <scope>NUCLEOTIDE SEQUENCE [LARGE SCALE GENOMIC DNA]</scope>
    <source>
        <strain evidence="1 2">CGMCC 1.12398</strain>
    </source>
</reference>
<name>A0A327YUL1_9FLAO</name>
<evidence type="ECO:0000313" key="2">
    <source>
        <dbReference type="Proteomes" id="UP000249620"/>
    </source>
</evidence>
<dbReference type="Proteomes" id="UP000249620">
    <property type="component" value="Unassembled WGS sequence"/>
</dbReference>
<sequence>MKLFALVFSLMSFFTSCKCNKTAVKEEAKVVNTESNLEEQVSNLPVVVYQENTRGFYREIVVREGKIFVVTARGAKPAFWELKKEDYKKLLGLYQNIDLKGLSSLKDPTQKRFYDGAPIATLSFTEEKNTYTSSEFDGGYPPKEIEDFVNELISVAEKLNK</sequence>
<dbReference type="AlphaFoldDB" id="A0A327YUL1"/>
<protein>
    <recommendedName>
        <fullName evidence="3">Lipoprotein</fullName>
    </recommendedName>
</protein>
<dbReference type="OrthoDB" id="1446480at2"/>